<evidence type="ECO:0000313" key="1">
    <source>
        <dbReference type="EMBL" id="KAI6083752.1"/>
    </source>
</evidence>
<keyword evidence="2" id="KW-1185">Reference proteome</keyword>
<reference evidence="1 2" key="1">
    <citation type="journal article" date="2022" name="New Phytol.">
        <title>Ecological generalism drives hyperdiversity of secondary metabolite gene clusters in xylarialean endophytes.</title>
        <authorList>
            <person name="Franco M.E.E."/>
            <person name="Wisecaver J.H."/>
            <person name="Arnold A.E."/>
            <person name="Ju Y.M."/>
            <person name="Slot J.C."/>
            <person name="Ahrendt S."/>
            <person name="Moore L.P."/>
            <person name="Eastman K.E."/>
            <person name="Scott K."/>
            <person name="Konkel Z."/>
            <person name="Mondo S.J."/>
            <person name="Kuo A."/>
            <person name="Hayes R.D."/>
            <person name="Haridas S."/>
            <person name="Andreopoulos B."/>
            <person name="Riley R."/>
            <person name="LaButti K."/>
            <person name="Pangilinan J."/>
            <person name="Lipzen A."/>
            <person name="Amirebrahimi M."/>
            <person name="Yan J."/>
            <person name="Adam C."/>
            <person name="Keymanesh K."/>
            <person name="Ng V."/>
            <person name="Louie K."/>
            <person name="Northen T."/>
            <person name="Drula E."/>
            <person name="Henrissat B."/>
            <person name="Hsieh H.M."/>
            <person name="Youens-Clark K."/>
            <person name="Lutzoni F."/>
            <person name="Miadlikowska J."/>
            <person name="Eastwood D.C."/>
            <person name="Hamelin R.C."/>
            <person name="Grigoriev I.V."/>
            <person name="U'Ren J.M."/>
        </authorList>
    </citation>
    <scope>NUCLEOTIDE SEQUENCE [LARGE SCALE GENOMIC DNA]</scope>
    <source>
        <strain evidence="1 2">ER1909</strain>
    </source>
</reference>
<name>A0ACC0CTL7_9PEZI</name>
<dbReference type="Proteomes" id="UP001497680">
    <property type="component" value="Unassembled WGS sequence"/>
</dbReference>
<accession>A0ACC0CTL7</accession>
<gene>
    <name evidence="1" type="ORF">F4821DRAFT_244179</name>
</gene>
<proteinExistence type="predicted"/>
<dbReference type="EMBL" id="MU394347">
    <property type="protein sequence ID" value="KAI6083752.1"/>
    <property type="molecule type" value="Genomic_DNA"/>
</dbReference>
<sequence length="331" mass="34773">MYAHYLAAAVFLLPESQWLVAGQEPQQAQVKIDSCSSFACASSAANSVCSSSNQPDDITQTTLVSIASNVVNLTSDSQLSLTLIEAGRTQFGNAPGLEAYERTLYAGAPSSLLQGDVPASCALILQYQSQTFPIPNESDRDGNMNGTTSCAGILDQDCLERFTSFITSFDSSSGNDSATDCATLASHVNTQIHSGDIHLCNFYSNLIEVTGAPLLNTSTGSSNEESLTQDACRPTLPQSNSLYRVGSVQTVVQTDSDERIGGDVFGGRQGYTPVITAVYDGGNVSSVQFACMQALRKSGEVLEDTSGGNSRGRARLALLILTAVATAAALM</sequence>
<organism evidence="1 2">
    <name type="scientific">Hypoxylon rubiginosum</name>
    <dbReference type="NCBI Taxonomy" id="110542"/>
    <lineage>
        <taxon>Eukaryota</taxon>
        <taxon>Fungi</taxon>
        <taxon>Dikarya</taxon>
        <taxon>Ascomycota</taxon>
        <taxon>Pezizomycotina</taxon>
        <taxon>Sordariomycetes</taxon>
        <taxon>Xylariomycetidae</taxon>
        <taxon>Xylariales</taxon>
        <taxon>Hypoxylaceae</taxon>
        <taxon>Hypoxylon</taxon>
    </lineage>
</organism>
<protein>
    <submittedName>
        <fullName evidence="1">Uncharacterized protein</fullName>
    </submittedName>
</protein>
<evidence type="ECO:0000313" key="2">
    <source>
        <dbReference type="Proteomes" id="UP001497680"/>
    </source>
</evidence>
<comment type="caution">
    <text evidence="1">The sequence shown here is derived from an EMBL/GenBank/DDBJ whole genome shotgun (WGS) entry which is preliminary data.</text>
</comment>